<evidence type="ECO:0000313" key="5">
    <source>
        <dbReference type="EMBL" id="KAK9768206.1"/>
    </source>
</evidence>
<dbReference type="Pfam" id="PF00011">
    <property type="entry name" value="HSP20"/>
    <property type="match status" value="1"/>
</dbReference>
<protein>
    <recommendedName>
        <fullName evidence="4">SHSP domain-containing protein</fullName>
    </recommendedName>
</protein>
<evidence type="ECO:0000256" key="1">
    <source>
        <dbReference type="ARBA" id="ARBA00023016"/>
    </source>
</evidence>
<accession>A0ABR2X3I3</accession>
<dbReference type="EMBL" id="JASJQH010000029">
    <property type="protein sequence ID" value="KAK9768206.1"/>
    <property type="molecule type" value="Genomic_DNA"/>
</dbReference>
<evidence type="ECO:0000259" key="4">
    <source>
        <dbReference type="PROSITE" id="PS01031"/>
    </source>
</evidence>
<dbReference type="CDD" id="cd06464">
    <property type="entry name" value="ACD_sHsps-like"/>
    <property type="match status" value="1"/>
</dbReference>
<proteinExistence type="inferred from homology"/>
<dbReference type="Proteomes" id="UP001479436">
    <property type="component" value="Unassembled WGS sequence"/>
</dbReference>
<dbReference type="InterPro" id="IPR031107">
    <property type="entry name" value="Small_HSP"/>
</dbReference>
<evidence type="ECO:0000313" key="6">
    <source>
        <dbReference type="Proteomes" id="UP001479436"/>
    </source>
</evidence>
<keyword evidence="6" id="KW-1185">Reference proteome</keyword>
<dbReference type="InterPro" id="IPR002068">
    <property type="entry name" value="A-crystallin/Hsp20_dom"/>
</dbReference>
<gene>
    <name evidence="5" type="ORF">K7432_001342</name>
</gene>
<evidence type="ECO:0000256" key="2">
    <source>
        <dbReference type="PROSITE-ProRule" id="PRU00285"/>
    </source>
</evidence>
<sequence length="184" mass="21198">MFLQRILTSPMFWVGSALYSRYSWHLMRVMSRSFQSNRRLGVNQWWSRFAGSKPIPLGSKPRINMLESNYAYTIEAELAGIPKDKIDLQIIGENIVILRGGEAVKHDPSFKANWSSNPFDINRTTVWAQERSAGQFERTIIFPGKIDMENVRATTQNGLLTIKFPKPESEVLKARRVIIEDMHL</sequence>
<keyword evidence="1" id="KW-0346">Stress response</keyword>
<dbReference type="SUPFAM" id="SSF49764">
    <property type="entry name" value="HSP20-like chaperones"/>
    <property type="match status" value="1"/>
</dbReference>
<evidence type="ECO:0000256" key="3">
    <source>
        <dbReference type="RuleBase" id="RU003616"/>
    </source>
</evidence>
<dbReference type="PROSITE" id="PS01031">
    <property type="entry name" value="SHSP"/>
    <property type="match status" value="1"/>
</dbReference>
<feature type="domain" description="SHSP" evidence="4">
    <location>
        <begin position="54"/>
        <end position="182"/>
    </location>
</feature>
<dbReference type="Gene3D" id="2.60.40.790">
    <property type="match status" value="1"/>
</dbReference>
<reference evidence="5 6" key="1">
    <citation type="submission" date="2023-04" db="EMBL/GenBank/DDBJ databases">
        <title>Genome of Basidiobolus ranarum AG-B5.</title>
        <authorList>
            <person name="Stajich J.E."/>
            <person name="Carter-House D."/>
            <person name="Gryganskyi A."/>
        </authorList>
    </citation>
    <scope>NUCLEOTIDE SEQUENCE [LARGE SCALE GENOMIC DNA]</scope>
    <source>
        <strain evidence="5 6">AG-B5</strain>
    </source>
</reference>
<dbReference type="InterPro" id="IPR008978">
    <property type="entry name" value="HSP20-like_chaperone"/>
</dbReference>
<name>A0ABR2X3I3_9FUNG</name>
<organism evidence="5 6">
    <name type="scientific">Basidiobolus ranarum</name>
    <dbReference type="NCBI Taxonomy" id="34480"/>
    <lineage>
        <taxon>Eukaryota</taxon>
        <taxon>Fungi</taxon>
        <taxon>Fungi incertae sedis</taxon>
        <taxon>Zoopagomycota</taxon>
        <taxon>Entomophthoromycotina</taxon>
        <taxon>Basidiobolomycetes</taxon>
        <taxon>Basidiobolales</taxon>
        <taxon>Basidiobolaceae</taxon>
        <taxon>Basidiobolus</taxon>
    </lineage>
</organism>
<dbReference type="PANTHER" id="PTHR11527">
    <property type="entry name" value="HEAT-SHOCK PROTEIN 20 FAMILY MEMBER"/>
    <property type="match status" value="1"/>
</dbReference>
<comment type="caution">
    <text evidence="5">The sequence shown here is derived from an EMBL/GenBank/DDBJ whole genome shotgun (WGS) entry which is preliminary data.</text>
</comment>
<comment type="similarity">
    <text evidence="2 3">Belongs to the small heat shock protein (HSP20) family.</text>
</comment>